<evidence type="ECO:0000313" key="1">
    <source>
        <dbReference type="EMBL" id="MBB3121103.1"/>
    </source>
</evidence>
<keyword evidence="2" id="KW-1185">Reference proteome</keyword>
<sequence>MADINITQEHSLDPAQARAAAEKVAQKMAQEFDLACTWQGDVLRFERSGVEGSLTLAPEQAQMKIKLGFLLSAFSSSIESKVAENMRKVFAGAA</sequence>
<protein>
    <submittedName>
        <fullName evidence="1">Putative polyhydroxyalkanoate system protein</fullName>
    </submittedName>
</protein>
<dbReference type="NCBIfam" id="TIGR02610">
    <property type="entry name" value="PHA_gran_rgn"/>
    <property type="match status" value="1"/>
</dbReference>
<dbReference type="InterPro" id="IPR013433">
    <property type="entry name" value="PHA_gran_rgn"/>
</dbReference>
<comment type="caution">
    <text evidence="1">The sequence shown here is derived from an EMBL/GenBank/DDBJ whole genome shotgun (WGS) entry which is preliminary data.</text>
</comment>
<dbReference type="EMBL" id="JACHXD010000013">
    <property type="protein sequence ID" value="MBB3121103.1"/>
    <property type="molecule type" value="Genomic_DNA"/>
</dbReference>
<dbReference type="AlphaFoldDB" id="A0A7W5FWB8"/>
<organism evidence="1 2">
    <name type="scientific">Pseudoduganella violacea</name>
    <dbReference type="NCBI Taxonomy" id="1715466"/>
    <lineage>
        <taxon>Bacteria</taxon>
        <taxon>Pseudomonadati</taxon>
        <taxon>Pseudomonadota</taxon>
        <taxon>Betaproteobacteria</taxon>
        <taxon>Burkholderiales</taxon>
        <taxon>Oxalobacteraceae</taxon>
        <taxon>Telluria group</taxon>
        <taxon>Pseudoduganella</taxon>
    </lineage>
</organism>
<gene>
    <name evidence="1" type="ORF">FHS03_004176</name>
</gene>
<reference evidence="1 2" key="1">
    <citation type="submission" date="2020-08" db="EMBL/GenBank/DDBJ databases">
        <title>Genomic Encyclopedia of Type Strains, Phase III (KMG-III): the genomes of soil and plant-associated and newly described type strains.</title>
        <authorList>
            <person name="Whitman W."/>
        </authorList>
    </citation>
    <scope>NUCLEOTIDE SEQUENCE [LARGE SCALE GENOMIC DNA]</scope>
    <source>
        <strain evidence="1 2">CECT 8897</strain>
    </source>
</reference>
<accession>A0A7W5FWB8</accession>
<dbReference type="Pfam" id="PF09650">
    <property type="entry name" value="PHA_gran_rgn"/>
    <property type="match status" value="1"/>
</dbReference>
<proteinExistence type="predicted"/>
<dbReference type="Proteomes" id="UP000541535">
    <property type="component" value="Unassembled WGS sequence"/>
</dbReference>
<dbReference type="RefSeq" id="WP_050409190.1">
    <property type="nucleotide sequence ID" value="NZ_JACHXD010000013.1"/>
</dbReference>
<name>A0A7W5FWB8_9BURK</name>
<evidence type="ECO:0000313" key="2">
    <source>
        <dbReference type="Proteomes" id="UP000541535"/>
    </source>
</evidence>